<evidence type="ECO:0000313" key="7">
    <source>
        <dbReference type="Proteomes" id="UP001172102"/>
    </source>
</evidence>
<evidence type="ECO:0000256" key="3">
    <source>
        <dbReference type="ARBA" id="ARBA00023242"/>
    </source>
</evidence>
<evidence type="ECO:0000259" key="5">
    <source>
        <dbReference type="Pfam" id="PF11935"/>
    </source>
</evidence>
<keyword evidence="7" id="KW-1185">Reference proteome</keyword>
<dbReference type="InterPro" id="IPR032460">
    <property type="entry name" value="Symplekin/Pta1_N"/>
</dbReference>
<protein>
    <recommendedName>
        <fullName evidence="5">Symplekin/Pta1 N-terminal domain-containing protein</fullName>
    </recommendedName>
</protein>
<evidence type="ECO:0000256" key="2">
    <source>
        <dbReference type="ARBA" id="ARBA00022664"/>
    </source>
</evidence>
<dbReference type="AlphaFoldDB" id="A0AA40E7N4"/>
<dbReference type="GO" id="GO:0005847">
    <property type="term" value="C:mRNA cleavage and polyadenylation specificity factor complex"/>
    <property type="evidence" value="ECO:0007669"/>
    <property type="project" value="TreeGrafter"/>
</dbReference>
<proteinExistence type="predicted"/>
<organism evidence="6 7">
    <name type="scientific">Lasiosphaeris hirsuta</name>
    <dbReference type="NCBI Taxonomy" id="260670"/>
    <lineage>
        <taxon>Eukaryota</taxon>
        <taxon>Fungi</taxon>
        <taxon>Dikarya</taxon>
        <taxon>Ascomycota</taxon>
        <taxon>Pezizomycotina</taxon>
        <taxon>Sordariomycetes</taxon>
        <taxon>Sordariomycetidae</taxon>
        <taxon>Sordariales</taxon>
        <taxon>Lasiosphaeriaceae</taxon>
        <taxon>Lasiosphaeris</taxon>
    </lineage>
</organism>
<keyword evidence="2" id="KW-0507">mRNA processing</keyword>
<feature type="region of interest" description="Disordered" evidence="4">
    <location>
        <begin position="449"/>
        <end position="477"/>
    </location>
</feature>
<name>A0AA40E7N4_9PEZI</name>
<dbReference type="PANTHER" id="PTHR15245">
    <property type="entry name" value="SYMPLEKIN-RELATED"/>
    <property type="match status" value="1"/>
</dbReference>
<gene>
    <name evidence="6" type="ORF">B0H67DRAFT_549087</name>
</gene>
<sequence>MAASVKTLSVGEQIQQLNAARKIVLENAAYYDRIVKGILPIIGPSSPVELRRWGAEFLAESLSTPALNSRDKENLTVAILDTLRLLVESPNEDPLVLKASVIAAASAYPIAMRWIIHNSYHKESWESMSAIKARILRIWDGAETPVKICCIKFVQRVVLVQTASNGTEQKINGLDVSLSMIPPNHPLLDPRVLEAEAAGLLDRMLGVLQDNSSDALLVDATLNTLSILIRSRPTTSNRILNTVLNFNPLKLANSPMTPRTKVLIKSMEKTTRILLIHLLKRDPSSPMVPRIQQHVDRLIRSRAEIFDEANRKRAYAQPTTAEYTESKRQKVDNAASQLPVLAQPPGPQSLAATFTLTSNAGLQSFDATQVPVALAAKISVMTLATLSQPVLDQALYNIRARLSALYAAAGPVQPAIINPETAPLGVEEDDDDYEPNFYAAEDNEQILNKLDSAPPDEPVEQAPDASSSLAPLGPFKLPPPPTLDRDTAAKVGQIAASRVFGPLPNLEEAVLRKPKAGINRLAASSYDRDSWLTLITRLATRSAAGLEGVSGGIKPEDTEMALDRTRMSLSNVIREMLYNYVLEDWRRRIEVAVAWLCEEWYNDQLTKRSKTGAPLHYEKWALRLVDGFLSYITAQDKVLTRFLAEIPELSRELLGRLKSLCGDPTTVQLALTTLLYLTMMRPPVREIAMDTVAEIWVEYEEARPLATKYLVKWRPGFIESQTGGGGSGQGAAIAAR</sequence>
<comment type="caution">
    <text evidence="6">The sequence shown here is derived from an EMBL/GenBank/DDBJ whole genome shotgun (WGS) entry which is preliminary data.</text>
</comment>
<dbReference type="InterPro" id="IPR021850">
    <property type="entry name" value="Symplekin/Pta1"/>
</dbReference>
<evidence type="ECO:0000256" key="4">
    <source>
        <dbReference type="SAM" id="MobiDB-lite"/>
    </source>
</evidence>
<evidence type="ECO:0000256" key="1">
    <source>
        <dbReference type="ARBA" id="ARBA00004123"/>
    </source>
</evidence>
<accession>A0AA40E7N4</accession>
<dbReference type="EMBL" id="JAUKUA010000001">
    <property type="protein sequence ID" value="KAK0731299.1"/>
    <property type="molecule type" value="Genomic_DNA"/>
</dbReference>
<dbReference type="Proteomes" id="UP001172102">
    <property type="component" value="Unassembled WGS sequence"/>
</dbReference>
<comment type="subcellular location">
    <subcellularLocation>
        <location evidence="1">Nucleus</location>
    </subcellularLocation>
</comment>
<evidence type="ECO:0000313" key="6">
    <source>
        <dbReference type="EMBL" id="KAK0731299.1"/>
    </source>
</evidence>
<dbReference type="PANTHER" id="PTHR15245:SF20">
    <property type="entry name" value="SYMPLEKIN"/>
    <property type="match status" value="1"/>
</dbReference>
<feature type="domain" description="Symplekin/Pta1 N-terminal" evidence="5">
    <location>
        <begin position="93"/>
        <end position="312"/>
    </location>
</feature>
<dbReference type="Pfam" id="PF11935">
    <property type="entry name" value="SYMPK_PTA1_N"/>
    <property type="match status" value="1"/>
</dbReference>
<keyword evidence="3" id="KW-0539">Nucleus</keyword>
<dbReference type="GO" id="GO:0006397">
    <property type="term" value="P:mRNA processing"/>
    <property type="evidence" value="ECO:0007669"/>
    <property type="project" value="UniProtKB-KW"/>
</dbReference>
<dbReference type="InterPro" id="IPR011989">
    <property type="entry name" value="ARM-like"/>
</dbReference>
<reference evidence="6" key="1">
    <citation type="submission" date="2023-06" db="EMBL/GenBank/DDBJ databases">
        <title>Genome-scale phylogeny and comparative genomics of the fungal order Sordariales.</title>
        <authorList>
            <consortium name="Lawrence Berkeley National Laboratory"/>
            <person name="Hensen N."/>
            <person name="Bonometti L."/>
            <person name="Westerberg I."/>
            <person name="Brannstrom I.O."/>
            <person name="Guillou S."/>
            <person name="Cros-Aarteil S."/>
            <person name="Calhoun S."/>
            <person name="Haridas S."/>
            <person name="Kuo A."/>
            <person name="Mondo S."/>
            <person name="Pangilinan J."/>
            <person name="Riley R."/>
            <person name="Labutti K."/>
            <person name="Andreopoulos B."/>
            <person name="Lipzen A."/>
            <person name="Chen C."/>
            <person name="Yanf M."/>
            <person name="Daum C."/>
            <person name="Ng V."/>
            <person name="Clum A."/>
            <person name="Steindorff A."/>
            <person name="Ohm R."/>
            <person name="Martin F."/>
            <person name="Silar P."/>
            <person name="Natvig D."/>
            <person name="Lalanne C."/>
            <person name="Gautier V."/>
            <person name="Ament-Velasquez S.L."/>
            <person name="Kruys A."/>
            <person name="Hutchinson M.I."/>
            <person name="Powell A.J."/>
            <person name="Barry K."/>
            <person name="Miller A.N."/>
            <person name="Grigoriev I.V."/>
            <person name="Debuchy R."/>
            <person name="Gladieux P."/>
            <person name="Thoren M.H."/>
            <person name="Johannesson H."/>
        </authorList>
    </citation>
    <scope>NUCLEOTIDE SEQUENCE</scope>
    <source>
        <strain evidence="6">SMH4607-1</strain>
    </source>
</reference>
<dbReference type="Gene3D" id="1.25.10.10">
    <property type="entry name" value="Leucine-rich Repeat Variant"/>
    <property type="match status" value="1"/>
</dbReference>